<dbReference type="Pfam" id="PF23660">
    <property type="entry name" value="NOMO_8th"/>
    <property type="match status" value="1"/>
</dbReference>
<feature type="domain" description="Retroviral polymerase SH3-like" evidence="8">
    <location>
        <begin position="975"/>
        <end position="1026"/>
    </location>
</feature>
<evidence type="ECO:0000259" key="3">
    <source>
        <dbReference type="Pfam" id="PF22902"/>
    </source>
</evidence>
<feature type="domain" description="NOMO fifth transthyretin-like" evidence="5">
    <location>
        <begin position="439"/>
        <end position="521"/>
    </location>
</feature>
<dbReference type="InterPro" id="IPR056187">
    <property type="entry name" value="NOMO_8th"/>
</dbReference>
<name>M8BCQ7_AEGTA</name>
<feature type="compositionally biased region" description="Polar residues" evidence="2">
    <location>
        <begin position="1044"/>
        <end position="1058"/>
    </location>
</feature>
<dbReference type="InterPro" id="IPR056319">
    <property type="entry name" value="NOMO_7th"/>
</dbReference>
<evidence type="ECO:0000259" key="8">
    <source>
        <dbReference type="Pfam" id="PF25597"/>
    </source>
</evidence>
<dbReference type="InterPro" id="IPR055073">
    <property type="entry name" value="NOMO1-like_9th"/>
</dbReference>
<dbReference type="Pfam" id="PF25597">
    <property type="entry name" value="SH3_retrovirus"/>
    <property type="match status" value="1"/>
</dbReference>
<evidence type="ECO:0000256" key="2">
    <source>
        <dbReference type="SAM" id="MobiDB-lite"/>
    </source>
</evidence>
<dbReference type="Pfam" id="PF23141">
    <property type="entry name" value="Ig_NOMO"/>
    <property type="match status" value="1"/>
</dbReference>
<evidence type="ECO:0000259" key="4">
    <source>
        <dbReference type="Pfam" id="PF23141"/>
    </source>
</evidence>
<dbReference type="Pfam" id="PF22902">
    <property type="entry name" value="NOMO1-like_9th"/>
    <property type="match status" value="1"/>
</dbReference>
<dbReference type="Pfam" id="PF23194">
    <property type="entry name" value="NOMO_5th"/>
    <property type="match status" value="1"/>
</dbReference>
<feature type="domain" description="NOMO-like ninth beta-sandwich" evidence="3">
    <location>
        <begin position="804"/>
        <end position="876"/>
    </location>
</feature>
<evidence type="ECO:0000313" key="9">
    <source>
        <dbReference type="EnsemblPlants" id="EMT22675"/>
    </source>
</evidence>
<dbReference type="PANTHER" id="PTHR23303:SF14">
    <property type="entry name" value="BOS COMPLEX SUBUNIT NOMO1-RELATED"/>
    <property type="match status" value="1"/>
</dbReference>
<accession>M8BCQ7</accession>
<feature type="domain" description="NOMO sixth transthyretin-like" evidence="6">
    <location>
        <begin position="523"/>
        <end position="606"/>
    </location>
</feature>
<dbReference type="InterPro" id="IPR056188">
    <property type="entry name" value="NOMO_6th"/>
</dbReference>
<dbReference type="EnsemblPlants" id="EMT22675">
    <property type="protein sequence ID" value="EMT22675"/>
    <property type="gene ID" value="F775_04395"/>
</dbReference>
<evidence type="ECO:0000259" key="6">
    <source>
        <dbReference type="Pfam" id="PF23196"/>
    </source>
</evidence>
<dbReference type="InterPro" id="IPR056190">
    <property type="entry name" value="NOMO_5th"/>
</dbReference>
<evidence type="ECO:0000256" key="1">
    <source>
        <dbReference type="ARBA" id="ARBA00022729"/>
    </source>
</evidence>
<dbReference type="Pfam" id="PF23196">
    <property type="entry name" value="NOMO_6th"/>
    <property type="match status" value="1"/>
</dbReference>
<feature type="domain" description="NOMO seventh transthyretin-like" evidence="4">
    <location>
        <begin position="623"/>
        <end position="695"/>
    </location>
</feature>
<feature type="domain" description="NOMO eighth prealbumin-like" evidence="7">
    <location>
        <begin position="697"/>
        <end position="803"/>
    </location>
</feature>
<dbReference type="InterPro" id="IPR057670">
    <property type="entry name" value="SH3_retrovirus"/>
</dbReference>
<keyword evidence="1" id="KW-0732">Signal</keyword>
<sequence length="1150" mass="128071">MKRERRSFRLHQIGLPQELIVEPPLDPPPAAVLPHGRQLEEVKGNQPTQLECRLYRLRASHPDYEIEMTGSSEVDLRFGNAVVDDVFFVSGYNIHGSVVAQGNPILGVHLYLYSNDVKEVPCSQGLTDAPREGALCHAVSGVDGKFLFRSMPCVNMLWKFPFDMSSYLTCLPGQKQQQLYILFPVVLAQFGRHRSQFDRRRPSLAAATTAPNLVLAAPPPGPSQEARKGEDGLHFSLLHFISDKQTKSSYDLLPYYRGENTVFDVSPSSLHVSLEHSHMTIPQKFQVTGFSVGGHVVDGYGAGIEGAKVIVDGQLRAVTDNLGYYRLDQGVSFLFICIFTCISRGLIAEKFRNRDKCALACISADFLQQERRQGISNMTVGTVTILLTACYLDKEVEKVTSKKYDIVAEKDHYKFNRLENFMILPNMESIDDIKSVRYDVCGVVQTVTPNSKAMVTLTHGPENVKPQRKIVSENGRFCFEVSTGEYRLSVLPVDSEGSSNLLFSPGYIDVNVKCPLLDVEFSQSQVNVHGKILCKEKCNQNILLLLVRLAGGVKHETKTTSLEQDNANFVFTKVFPGKYRLEVKHSSSKAPANDDWCWDENTLDVDVGNDDVTNIVFVQKGYWIELVSSHDTEAYIRQPDSSKLELLIKEGSQRMCIETPGQHELYLVNSCISFGTSPIVFDTQNPVLVHISAKKYLVRGEIHVDISSPLEEIDLLEDIVVDAFKSNGSSIDEISTMPVFAKSYQNGITVFEYSTWTDLGEDFIFVPRDSSTRRKKILFYPSRHQFSVSASGCQDAVPSITAKMGLYLEGSVSPATPDVRITILAAGNSKYAMLKKGDIATETKTNSDGSFFAGPLYEDIVYEVEASKAGYHLKQTGPYSFACQKLGQILVHIYGENDTEMLPAVLLSLSGEGGYRKNSVSGSGGTFSFDNLFPRSYYLRALLKVDLLASQFTLELIATTTKPFSAKQVREVRPQLCKLDDRSSAMVFIGYDERVKGYRAYDPVNKRVHITHDVIFDEEAGWDWTAVSSDPPCSDFIITKTQQVAPSTPTISPRQSPQPMQPEFVSPSPNENEWLDAAHDDTLLHYRGIANVIFSNPVHGQASSELVNDTLYLVCEGESSSFAKAERDASWRASMKEEMDAMERNNTGSL</sequence>
<dbReference type="GO" id="GO:0005789">
    <property type="term" value="C:endoplasmic reticulum membrane"/>
    <property type="evidence" value="ECO:0007669"/>
    <property type="project" value="TreeGrafter"/>
</dbReference>
<dbReference type="InterPro" id="IPR051417">
    <property type="entry name" value="SDr/BOS_complex"/>
</dbReference>
<evidence type="ECO:0000259" key="7">
    <source>
        <dbReference type="Pfam" id="PF23660"/>
    </source>
</evidence>
<dbReference type="AlphaFoldDB" id="M8BCQ7"/>
<organism evidence="9">
    <name type="scientific">Aegilops tauschii</name>
    <name type="common">Tausch's goatgrass</name>
    <name type="synonym">Aegilops squarrosa</name>
    <dbReference type="NCBI Taxonomy" id="37682"/>
    <lineage>
        <taxon>Eukaryota</taxon>
        <taxon>Viridiplantae</taxon>
        <taxon>Streptophyta</taxon>
        <taxon>Embryophyta</taxon>
        <taxon>Tracheophyta</taxon>
        <taxon>Spermatophyta</taxon>
        <taxon>Magnoliopsida</taxon>
        <taxon>Liliopsida</taxon>
        <taxon>Poales</taxon>
        <taxon>Poaceae</taxon>
        <taxon>BOP clade</taxon>
        <taxon>Pooideae</taxon>
        <taxon>Triticodae</taxon>
        <taxon>Triticeae</taxon>
        <taxon>Triticinae</taxon>
        <taxon>Aegilops</taxon>
    </lineage>
</organism>
<proteinExistence type="predicted"/>
<reference evidence="9" key="1">
    <citation type="submission" date="2015-06" db="UniProtKB">
        <authorList>
            <consortium name="EnsemblPlants"/>
        </authorList>
    </citation>
    <scope>IDENTIFICATION</scope>
</reference>
<dbReference type="PANTHER" id="PTHR23303">
    <property type="entry name" value="CARBOXYPEPTIDASE REGULATORY REGION-CONTAINING"/>
    <property type="match status" value="1"/>
</dbReference>
<feature type="region of interest" description="Disordered" evidence="2">
    <location>
        <begin position="1044"/>
        <end position="1068"/>
    </location>
</feature>
<protein>
    <submittedName>
        <fullName evidence="9">Nodal modulator 3</fullName>
    </submittedName>
</protein>
<evidence type="ECO:0000259" key="5">
    <source>
        <dbReference type="Pfam" id="PF23194"/>
    </source>
</evidence>